<accession>A0A7D5TA45</accession>
<gene>
    <name evidence="1" type="ORF">HZS54_04895</name>
</gene>
<organism evidence="1 2">
    <name type="scientific">Halosimplex pelagicum</name>
    <dbReference type="NCBI Taxonomy" id="869886"/>
    <lineage>
        <taxon>Archaea</taxon>
        <taxon>Methanobacteriati</taxon>
        <taxon>Methanobacteriota</taxon>
        <taxon>Stenosarchaea group</taxon>
        <taxon>Halobacteria</taxon>
        <taxon>Halobacteriales</taxon>
        <taxon>Haloarculaceae</taxon>
        <taxon>Halosimplex</taxon>
    </lineage>
</organism>
<dbReference type="KEGG" id="hpel:HZS54_04895"/>
<sequence>MPNGGVSDEFIQALHDYHEGRTTPTGGDVELFRDWLGQDPPHAAADHDDEIALAPALLGQLLVCPMAAIPTDRQPSVADADDEWFLVDKRALVGPEDWR</sequence>
<dbReference type="GeneID" id="56081902"/>
<name>A0A7D5TA45_9EURY</name>
<evidence type="ECO:0000313" key="2">
    <source>
        <dbReference type="Proteomes" id="UP000509346"/>
    </source>
</evidence>
<evidence type="ECO:0000313" key="1">
    <source>
        <dbReference type="EMBL" id="QLH81013.1"/>
    </source>
</evidence>
<keyword evidence="2" id="KW-1185">Reference proteome</keyword>
<proteinExistence type="predicted"/>
<reference evidence="1 2" key="1">
    <citation type="submission" date="2020-07" db="EMBL/GenBank/DDBJ databases">
        <title>Halosimplex litoreum sp. nov. and Halosimplex rubrum sp. nov., isolated from different salt environments.</title>
        <authorList>
            <person name="Cui H."/>
        </authorList>
    </citation>
    <scope>NUCLEOTIDE SEQUENCE [LARGE SCALE GENOMIC DNA]</scope>
    <source>
        <strain evidence="1 2">R2</strain>
    </source>
</reference>
<dbReference type="AlphaFoldDB" id="A0A7D5TA45"/>
<protein>
    <submittedName>
        <fullName evidence="1">Uncharacterized protein</fullName>
    </submittedName>
</protein>
<dbReference type="RefSeq" id="WP_179920826.1">
    <property type="nucleotide sequence ID" value="NZ_CP058909.1"/>
</dbReference>
<dbReference type="OrthoDB" id="380143at2157"/>
<dbReference type="EMBL" id="CP058909">
    <property type="protein sequence ID" value="QLH81013.1"/>
    <property type="molecule type" value="Genomic_DNA"/>
</dbReference>
<dbReference type="Proteomes" id="UP000509346">
    <property type="component" value="Chromosome"/>
</dbReference>